<feature type="region of interest" description="Disordered" evidence="1">
    <location>
        <begin position="304"/>
        <end position="323"/>
    </location>
</feature>
<keyword evidence="3" id="KW-1185">Reference proteome</keyword>
<evidence type="ECO:0000313" key="2">
    <source>
        <dbReference type="EMBL" id="KAG6378893.1"/>
    </source>
</evidence>
<proteinExistence type="predicted"/>
<feature type="region of interest" description="Disordered" evidence="1">
    <location>
        <begin position="260"/>
        <end position="286"/>
    </location>
</feature>
<reference evidence="2" key="1">
    <citation type="submission" date="2021-03" db="EMBL/GenBank/DDBJ databases">
        <title>Evolutionary innovations through gain and loss of genes in the ectomycorrhizal Boletales.</title>
        <authorList>
            <person name="Wu G."/>
            <person name="Miyauchi S."/>
            <person name="Morin E."/>
            <person name="Yang Z.-L."/>
            <person name="Xu J."/>
            <person name="Martin F.M."/>
        </authorList>
    </citation>
    <scope>NUCLEOTIDE SEQUENCE</scope>
    <source>
        <strain evidence="2">BR01</strain>
    </source>
</reference>
<sequence>MDLSQQELPLTAYFTRGSQEARSRSMTYKKKKKKQKEEEEEKPAEDSVARCSKRRKSDVQHSTASPPGCSAGQSESRKTILQLPTPATSTRKRKRNGHLEVPAKTRAAAAGTVLSSVEQSAIPQNEEDLSQLEFGPTPSKLPQVSRNGAVPLATSSTDRRRTKSTGIELHPGSRHPNRGETGVDCSPLARSECRLPSNPTPASPRPLDSEVPRALLPHVQHSARPTAGRSSLPVDLDCPDPFYAREKNSSFVRRDGAFAPPKQCSVQSKTLDGQPSDGHALPMIPIPSSQSQYLSISMRHLNAGDIPGILRPSSPLKLRKNES</sequence>
<dbReference type="EMBL" id="JAGFBS010000006">
    <property type="protein sequence ID" value="KAG6378893.1"/>
    <property type="molecule type" value="Genomic_DNA"/>
</dbReference>
<feature type="compositionally biased region" description="Polar residues" evidence="1">
    <location>
        <begin position="16"/>
        <end position="26"/>
    </location>
</feature>
<organism evidence="2 3">
    <name type="scientific">Boletus reticuloceps</name>
    <dbReference type="NCBI Taxonomy" id="495285"/>
    <lineage>
        <taxon>Eukaryota</taxon>
        <taxon>Fungi</taxon>
        <taxon>Dikarya</taxon>
        <taxon>Basidiomycota</taxon>
        <taxon>Agaricomycotina</taxon>
        <taxon>Agaricomycetes</taxon>
        <taxon>Agaricomycetidae</taxon>
        <taxon>Boletales</taxon>
        <taxon>Boletineae</taxon>
        <taxon>Boletaceae</taxon>
        <taxon>Boletoideae</taxon>
        <taxon>Boletus</taxon>
    </lineage>
</organism>
<feature type="compositionally biased region" description="Polar residues" evidence="1">
    <location>
        <begin position="113"/>
        <end position="123"/>
    </location>
</feature>
<accession>A0A8I3AB59</accession>
<gene>
    <name evidence="2" type="ORF">JVT61DRAFT_13175</name>
</gene>
<feature type="compositionally biased region" description="Polar residues" evidence="1">
    <location>
        <begin position="264"/>
        <end position="273"/>
    </location>
</feature>
<evidence type="ECO:0000256" key="1">
    <source>
        <dbReference type="SAM" id="MobiDB-lite"/>
    </source>
</evidence>
<protein>
    <submittedName>
        <fullName evidence="2">Uncharacterized protein</fullName>
    </submittedName>
</protein>
<evidence type="ECO:0000313" key="3">
    <source>
        <dbReference type="Proteomes" id="UP000683000"/>
    </source>
</evidence>
<dbReference type="OrthoDB" id="3059337at2759"/>
<name>A0A8I3AB59_9AGAM</name>
<comment type="caution">
    <text evidence="2">The sequence shown here is derived from an EMBL/GenBank/DDBJ whole genome shotgun (WGS) entry which is preliminary data.</text>
</comment>
<dbReference type="Proteomes" id="UP000683000">
    <property type="component" value="Unassembled WGS sequence"/>
</dbReference>
<feature type="region of interest" description="Disordered" evidence="1">
    <location>
        <begin position="1"/>
        <end position="184"/>
    </location>
</feature>
<dbReference type="AlphaFoldDB" id="A0A8I3AB59"/>